<evidence type="ECO:0000256" key="7">
    <source>
        <dbReference type="ARBA" id="ARBA00022679"/>
    </source>
</evidence>
<evidence type="ECO:0000256" key="11">
    <source>
        <dbReference type="ARBA" id="ARBA00022840"/>
    </source>
</evidence>
<keyword evidence="12" id="KW-0460">Magnesium</keyword>
<dbReference type="InterPro" id="IPR006319">
    <property type="entry name" value="PEP_synth"/>
</dbReference>
<comment type="catalytic activity">
    <reaction evidence="14">
        <text>pyruvate + ATP + H2O = phosphoenolpyruvate + AMP + phosphate + 2 H(+)</text>
        <dbReference type="Rhea" id="RHEA:11364"/>
        <dbReference type="ChEBI" id="CHEBI:15361"/>
        <dbReference type="ChEBI" id="CHEBI:15377"/>
        <dbReference type="ChEBI" id="CHEBI:15378"/>
        <dbReference type="ChEBI" id="CHEBI:30616"/>
        <dbReference type="ChEBI" id="CHEBI:43474"/>
        <dbReference type="ChEBI" id="CHEBI:58702"/>
        <dbReference type="ChEBI" id="CHEBI:456215"/>
        <dbReference type="EC" id="2.7.9.2"/>
    </reaction>
</comment>
<dbReference type="UniPathway" id="UPA00138"/>
<comment type="pathway">
    <text evidence="3">Carbohydrate biosynthesis; gluconeogenesis.</text>
</comment>
<name>A0A176S7T3_9GAMM</name>
<organism evidence="16 17">
    <name type="scientific">Candidatus Thiomargarita nelsonii</name>
    <dbReference type="NCBI Taxonomy" id="1003181"/>
    <lineage>
        <taxon>Bacteria</taxon>
        <taxon>Pseudomonadati</taxon>
        <taxon>Pseudomonadota</taxon>
        <taxon>Gammaproteobacteria</taxon>
        <taxon>Thiotrichales</taxon>
        <taxon>Thiotrichaceae</taxon>
        <taxon>Thiomargarita</taxon>
    </lineage>
</organism>
<evidence type="ECO:0000259" key="15">
    <source>
        <dbReference type="Pfam" id="PF01326"/>
    </source>
</evidence>
<evidence type="ECO:0000256" key="5">
    <source>
        <dbReference type="ARBA" id="ARBA00011996"/>
    </source>
</evidence>
<evidence type="ECO:0000256" key="13">
    <source>
        <dbReference type="ARBA" id="ARBA00033470"/>
    </source>
</evidence>
<comment type="similarity">
    <text evidence="4">Belongs to the PEP-utilizing enzyme family.</text>
</comment>
<evidence type="ECO:0000256" key="2">
    <source>
        <dbReference type="ARBA" id="ARBA00002988"/>
    </source>
</evidence>
<dbReference type="GO" id="GO:0005524">
    <property type="term" value="F:ATP binding"/>
    <property type="evidence" value="ECO:0007669"/>
    <property type="project" value="UniProtKB-KW"/>
</dbReference>
<dbReference type="PANTHER" id="PTHR43030">
    <property type="entry name" value="PHOSPHOENOLPYRUVATE SYNTHASE"/>
    <property type="match status" value="1"/>
</dbReference>
<dbReference type="Proteomes" id="UP000076962">
    <property type="component" value="Unassembled WGS sequence"/>
</dbReference>
<evidence type="ECO:0000256" key="14">
    <source>
        <dbReference type="ARBA" id="ARBA00047700"/>
    </source>
</evidence>
<evidence type="ECO:0000256" key="8">
    <source>
        <dbReference type="ARBA" id="ARBA00022723"/>
    </source>
</evidence>
<dbReference type="EC" id="2.7.9.2" evidence="5"/>
<proteinExistence type="inferred from homology"/>
<keyword evidence="16" id="KW-0670">Pyruvate</keyword>
<reference evidence="16 17" key="1">
    <citation type="submission" date="2016-05" db="EMBL/GenBank/DDBJ databases">
        <title>Single-cell genome of chain-forming Candidatus Thiomargarita nelsonii and comparison to other large sulfur-oxidizing bacteria.</title>
        <authorList>
            <person name="Winkel M."/>
            <person name="Salman V."/>
            <person name="Woyke T."/>
            <person name="Schulz-Vogt H."/>
            <person name="Richter M."/>
            <person name="Flood B."/>
            <person name="Bailey J."/>
            <person name="Amann R."/>
            <person name="Mussmann M."/>
        </authorList>
    </citation>
    <scope>NUCLEOTIDE SEQUENCE [LARGE SCALE GENOMIC DNA]</scope>
    <source>
        <strain evidence="16 17">THI036</strain>
    </source>
</reference>
<evidence type="ECO:0000313" key="17">
    <source>
        <dbReference type="Proteomes" id="UP000076962"/>
    </source>
</evidence>
<comment type="caution">
    <text evidence="16">The sequence shown here is derived from an EMBL/GenBank/DDBJ whole genome shotgun (WGS) entry which is preliminary data.</text>
</comment>
<keyword evidence="11" id="KW-0067">ATP-binding</keyword>
<comment type="cofactor">
    <cofactor evidence="1">
        <name>Mg(2+)</name>
        <dbReference type="ChEBI" id="CHEBI:18420"/>
    </cofactor>
</comment>
<evidence type="ECO:0000256" key="6">
    <source>
        <dbReference type="ARBA" id="ARBA00021623"/>
    </source>
</evidence>
<dbReference type="GO" id="GO:0046872">
    <property type="term" value="F:metal ion binding"/>
    <property type="evidence" value="ECO:0007669"/>
    <property type="project" value="UniProtKB-KW"/>
</dbReference>
<sequence length="282" mass="31737">MMKTIEFFDKVEPGKSGGKGKNLIELVKAFFPVPAGFIVTVDAYSQYKEKNKIPKEVEEKIVKCYNNLAKNIGNDRVAVRSSASAEDIDTASFAGQYDSYLYVKGEDQIIRKIVDCWNSLFTERAMVYRKRMNIPEDNLKMAVIVQTMIEPKSAGVLFTANPFSGNKDVMIVESNWGCGETVVSGRVTPDHFEISKKPYQVITKNLGKKNILILGSESGALEESTSEEQRKSYSLTDEKLTELCEIGTKIESHYGRPQDIEWALAKDDKIFILQSRAITKYV</sequence>
<dbReference type="EMBL" id="LUTY01000001">
    <property type="protein sequence ID" value="OAD24143.1"/>
    <property type="molecule type" value="Genomic_DNA"/>
</dbReference>
<evidence type="ECO:0000256" key="12">
    <source>
        <dbReference type="ARBA" id="ARBA00022842"/>
    </source>
</evidence>
<dbReference type="AlphaFoldDB" id="A0A176S7T3"/>
<dbReference type="GO" id="GO:0006094">
    <property type="term" value="P:gluconeogenesis"/>
    <property type="evidence" value="ECO:0007669"/>
    <property type="project" value="UniProtKB-UniPathway"/>
</dbReference>
<evidence type="ECO:0000256" key="3">
    <source>
        <dbReference type="ARBA" id="ARBA00004742"/>
    </source>
</evidence>
<dbReference type="InterPro" id="IPR002192">
    <property type="entry name" value="PPDK_AMP/ATP-bd"/>
</dbReference>
<keyword evidence="9" id="KW-0547">Nucleotide-binding</keyword>
<evidence type="ECO:0000256" key="9">
    <source>
        <dbReference type="ARBA" id="ARBA00022741"/>
    </source>
</evidence>
<dbReference type="SUPFAM" id="SSF56059">
    <property type="entry name" value="Glutathione synthetase ATP-binding domain-like"/>
    <property type="match status" value="1"/>
</dbReference>
<evidence type="ECO:0000256" key="10">
    <source>
        <dbReference type="ARBA" id="ARBA00022777"/>
    </source>
</evidence>
<gene>
    <name evidence="16" type="ORF">THIOM_000011</name>
</gene>
<keyword evidence="17" id="KW-1185">Reference proteome</keyword>
<evidence type="ECO:0000256" key="4">
    <source>
        <dbReference type="ARBA" id="ARBA00007837"/>
    </source>
</evidence>
<keyword evidence="7" id="KW-0808">Transferase</keyword>
<keyword evidence="8" id="KW-0479">Metal-binding</keyword>
<evidence type="ECO:0000313" key="16">
    <source>
        <dbReference type="EMBL" id="OAD24143.1"/>
    </source>
</evidence>
<dbReference type="Gene3D" id="3.30.470.20">
    <property type="entry name" value="ATP-grasp fold, B domain"/>
    <property type="match status" value="1"/>
</dbReference>
<dbReference type="PANTHER" id="PTHR43030:SF1">
    <property type="entry name" value="PHOSPHOENOLPYRUVATE SYNTHASE"/>
    <property type="match status" value="1"/>
</dbReference>
<comment type="function">
    <text evidence="2">Catalyzes the phosphorylation of pyruvate to phosphoenolpyruvate.</text>
</comment>
<dbReference type="InterPro" id="IPR013815">
    <property type="entry name" value="ATP_grasp_subdomain_1"/>
</dbReference>
<feature type="domain" description="Pyruvate phosphate dikinase AMP/ATP-binding" evidence="15">
    <location>
        <begin position="50"/>
        <end position="279"/>
    </location>
</feature>
<evidence type="ECO:0000256" key="1">
    <source>
        <dbReference type="ARBA" id="ARBA00001946"/>
    </source>
</evidence>
<dbReference type="GO" id="GO:0008986">
    <property type="term" value="F:pyruvate, water dikinase activity"/>
    <property type="evidence" value="ECO:0007669"/>
    <property type="project" value="UniProtKB-EC"/>
</dbReference>
<accession>A0A176S7T3</accession>
<protein>
    <recommendedName>
        <fullName evidence="6">Phosphoenolpyruvate synthase</fullName>
        <ecNumber evidence="5">2.7.9.2</ecNumber>
    </recommendedName>
    <alternativeName>
        <fullName evidence="13">Pyruvate, water dikinase</fullName>
    </alternativeName>
</protein>
<keyword evidence="10" id="KW-0418">Kinase</keyword>
<dbReference type="Gene3D" id="3.30.1490.20">
    <property type="entry name" value="ATP-grasp fold, A domain"/>
    <property type="match status" value="2"/>
</dbReference>
<dbReference type="Pfam" id="PF01326">
    <property type="entry name" value="PPDK_N"/>
    <property type="match status" value="1"/>
</dbReference>